<dbReference type="KEGG" id="haz:A9404_03265"/>
<dbReference type="RefSeq" id="WP_066098630.1">
    <property type="nucleotide sequence ID" value="NZ_CP016027.1"/>
</dbReference>
<dbReference type="InterPro" id="IPR027417">
    <property type="entry name" value="P-loop_NTPase"/>
</dbReference>
<dbReference type="STRING" id="1860122.A9404_03265"/>
<evidence type="ECO:0000313" key="4">
    <source>
        <dbReference type="Proteomes" id="UP000078596"/>
    </source>
</evidence>
<dbReference type="Gene3D" id="3.40.50.300">
    <property type="entry name" value="P-loop containing nucleotide triphosphate hydrolases"/>
    <property type="match status" value="2"/>
</dbReference>
<reference evidence="3 4" key="1">
    <citation type="submission" date="2016-06" db="EMBL/GenBank/DDBJ databases">
        <title>Insight into the functional genes involving in sulfur oxidation in Pearl River water.</title>
        <authorList>
            <person name="Luo J."/>
            <person name="Tan X."/>
            <person name="Lin W."/>
        </authorList>
    </citation>
    <scope>NUCLEOTIDE SEQUENCE [LARGE SCALE GENOMIC DNA]</scope>
    <source>
        <strain evidence="3 4">LS2</strain>
    </source>
</reference>
<feature type="region of interest" description="Disordered" evidence="1">
    <location>
        <begin position="425"/>
        <end position="466"/>
    </location>
</feature>
<dbReference type="Proteomes" id="UP000078596">
    <property type="component" value="Chromosome"/>
</dbReference>
<evidence type="ECO:0000313" key="3">
    <source>
        <dbReference type="EMBL" id="ANJ66527.1"/>
    </source>
</evidence>
<dbReference type="InterPro" id="IPR051162">
    <property type="entry name" value="T4SS_component"/>
</dbReference>
<evidence type="ECO:0000256" key="1">
    <source>
        <dbReference type="SAM" id="MobiDB-lite"/>
    </source>
</evidence>
<sequence>MKDSKTVLLGAGHQLSYLNSGMINRHGLIAGATGTGKTVTLQVLAEQFSRLGAPVFVADIKGDLSGIAAAGKPHPKITERAVKMGLEPITFSANPVIFWDVYGEQGHPLRLTISELGPVVLARLLGLNELQEDILQIVFQIADDQGLLLLDLKDLDALLRHIDEDTNQYQSDYGRISRQSLGAIMRTVTAFKREGAEQLFGEPAISLDDLLIQSESGAGMIHVLAADRLYREGPQVYAALLLWLLSELFEQMPEVGDPETPKFVLFFDEAHLLFDDVPKPLVDKIEQVVRLIRSKGVGVYFVTQNPLDLPETVLGQLGNRIQHALRAFTPRDQKAVRAAAQTFRSNAAVDVETVITTMGVGEALVSTLDVKGMPTPVDQVLLRPPVSRIGPLTSEERSAIILRSRYRGRFDQPIDRESAFEHLKARRDAAERAEVQAEQESERATARQKTTERPEPRSRRQSPMEAFVTSAARAIGSQLGRQLLRSLLGSLKR</sequence>
<dbReference type="Pfam" id="PF05872">
    <property type="entry name" value="HerA_C"/>
    <property type="match status" value="1"/>
</dbReference>
<protein>
    <submittedName>
        <fullName evidence="3">ATP-binding protein</fullName>
    </submittedName>
</protein>
<dbReference type="SUPFAM" id="SSF52540">
    <property type="entry name" value="P-loop containing nucleoside triphosphate hydrolases"/>
    <property type="match status" value="1"/>
</dbReference>
<keyword evidence="4" id="KW-1185">Reference proteome</keyword>
<name>A0A191ZF88_9GAMM</name>
<organism evidence="3 4">
    <name type="scientific">Halothiobacillus diazotrophicus</name>
    <dbReference type="NCBI Taxonomy" id="1860122"/>
    <lineage>
        <taxon>Bacteria</taxon>
        <taxon>Pseudomonadati</taxon>
        <taxon>Pseudomonadota</taxon>
        <taxon>Gammaproteobacteria</taxon>
        <taxon>Chromatiales</taxon>
        <taxon>Halothiobacillaceae</taxon>
        <taxon>Halothiobacillus</taxon>
    </lineage>
</organism>
<keyword evidence="3" id="KW-0067">ATP-binding</keyword>
<accession>A0A191ZF88</accession>
<dbReference type="OrthoDB" id="9758751at2"/>
<keyword evidence="3" id="KW-0547">Nucleotide-binding</keyword>
<dbReference type="PANTHER" id="PTHR30121:SF6">
    <property type="entry name" value="SLR6007 PROTEIN"/>
    <property type="match status" value="1"/>
</dbReference>
<feature type="domain" description="AAA+ ATPase" evidence="2">
    <location>
        <begin position="23"/>
        <end position="328"/>
    </location>
</feature>
<dbReference type="EMBL" id="CP016027">
    <property type="protein sequence ID" value="ANJ66527.1"/>
    <property type="molecule type" value="Genomic_DNA"/>
</dbReference>
<evidence type="ECO:0000259" key="2">
    <source>
        <dbReference type="SMART" id="SM00382"/>
    </source>
</evidence>
<dbReference type="PANTHER" id="PTHR30121">
    <property type="entry name" value="UNCHARACTERIZED PROTEIN YJGR-RELATED"/>
    <property type="match status" value="1"/>
</dbReference>
<dbReference type="InterPro" id="IPR033186">
    <property type="entry name" value="HerA_C"/>
</dbReference>
<dbReference type="GO" id="GO:0005524">
    <property type="term" value="F:ATP binding"/>
    <property type="evidence" value="ECO:0007669"/>
    <property type="project" value="UniProtKB-KW"/>
</dbReference>
<dbReference type="InterPro" id="IPR003593">
    <property type="entry name" value="AAA+_ATPase"/>
</dbReference>
<gene>
    <name evidence="3" type="ORF">A9404_03265</name>
</gene>
<proteinExistence type="predicted"/>
<dbReference type="AlphaFoldDB" id="A0A191ZF88"/>
<dbReference type="SMART" id="SM00382">
    <property type="entry name" value="AAA"/>
    <property type="match status" value="1"/>
</dbReference>
<feature type="compositionally biased region" description="Basic and acidic residues" evidence="1">
    <location>
        <begin position="425"/>
        <end position="458"/>
    </location>
</feature>